<dbReference type="GO" id="GO:0005960">
    <property type="term" value="C:glycine cleavage complex"/>
    <property type="evidence" value="ECO:0007669"/>
    <property type="project" value="InterPro"/>
</dbReference>
<comment type="cofactor">
    <cofactor evidence="3">
        <name>(R)-lipoate</name>
        <dbReference type="ChEBI" id="CHEBI:83088"/>
    </cofactor>
    <text evidence="3">Binds 1 lipoyl cofactor covalently.</text>
</comment>
<evidence type="ECO:0000256" key="1">
    <source>
        <dbReference type="ARBA" id="ARBA00009249"/>
    </source>
</evidence>
<dbReference type="InterPro" id="IPR003016">
    <property type="entry name" value="2-oxoA_DH_lipoyl-BS"/>
</dbReference>
<dbReference type="InterPro" id="IPR000089">
    <property type="entry name" value="Biotin_lipoyl"/>
</dbReference>
<dbReference type="Pfam" id="PF01597">
    <property type="entry name" value="GCV_H"/>
    <property type="match status" value="1"/>
</dbReference>
<dbReference type="InterPro" id="IPR011053">
    <property type="entry name" value="Single_hybrid_motif"/>
</dbReference>
<proteinExistence type="inferred from homology"/>
<comment type="similarity">
    <text evidence="1 3">Belongs to the GcvH family.</text>
</comment>
<keyword evidence="7" id="KW-1185">Reference proteome</keyword>
<dbReference type="OrthoDB" id="9796712at2"/>
<dbReference type="NCBIfam" id="TIGR00527">
    <property type="entry name" value="gcvH"/>
    <property type="match status" value="1"/>
</dbReference>
<gene>
    <name evidence="3" type="primary">gcvH</name>
    <name evidence="6" type="ORF">EV188_1085</name>
</gene>
<accession>A0A4R6UZ97</accession>
<dbReference type="SUPFAM" id="SSF51230">
    <property type="entry name" value="Single hybrid motif"/>
    <property type="match status" value="1"/>
</dbReference>
<dbReference type="RefSeq" id="WP_133828634.1">
    <property type="nucleotide sequence ID" value="NZ_BAABHR010000040.1"/>
</dbReference>
<dbReference type="PANTHER" id="PTHR11715">
    <property type="entry name" value="GLYCINE CLEAVAGE SYSTEM H PROTEIN"/>
    <property type="match status" value="1"/>
</dbReference>
<evidence type="ECO:0000259" key="5">
    <source>
        <dbReference type="PROSITE" id="PS50968"/>
    </source>
</evidence>
<organism evidence="6 7">
    <name type="scientific">Actinomycetospora succinea</name>
    <dbReference type="NCBI Taxonomy" id="663603"/>
    <lineage>
        <taxon>Bacteria</taxon>
        <taxon>Bacillati</taxon>
        <taxon>Actinomycetota</taxon>
        <taxon>Actinomycetes</taxon>
        <taxon>Pseudonocardiales</taxon>
        <taxon>Pseudonocardiaceae</taxon>
        <taxon>Actinomycetospora</taxon>
    </lineage>
</organism>
<evidence type="ECO:0000256" key="3">
    <source>
        <dbReference type="HAMAP-Rule" id="MF_00272"/>
    </source>
</evidence>
<evidence type="ECO:0000313" key="7">
    <source>
        <dbReference type="Proteomes" id="UP000295705"/>
    </source>
</evidence>
<dbReference type="InterPro" id="IPR017453">
    <property type="entry name" value="GCV_H_sub"/>
</dbReference>
<protein>
    <recommendedName>
        <fullName evidence="3">Glycine cleavage system H protein</fullName>
    </recommendedName>
</protein>
<keyword evidence="2 3" id="KW-0450">Lipoyl</keyword>
<evidence type="ECO:0000256" key="4">
    <source>
        <dbReference type="PIRSR" id="PIRSR617453-50"/>
    </source>
</evidence>
<evidence type="ECO:0000313" key="6">
    <source>
        <dbReference type="EMBL" id="TDQ51646.1"/>
    </source>
</evidence>
<dbReference type="InterPro" id="IPR033753">
    <property type="entry name" value="GCV_H/Fam206"/>
</dbReference>
<feature type="domain" description="Lipoyl-binding" evidence="5">
    <location>
        <begin position="24"/>
        <end position="106"/>
    </location>
</feature>
<comment type="subunit">
    <text evidence="3">The glycine cleavage system is composed of four proteins: P, T, L and H.</text>
</comment>
<dbReference type="NCBIfam" id="NF002270">
    <property type="entry name" value="PRK01202.1"/>
    <property type="match status" value="1"/>
</dbReference>
<feature type="modified residue" description="N6-lipoyllysine" evidence="3 4">
    <location>
        <position position="65"/>
    </location>
</feature>
<dbReference type="CDD" id="cd06848">
    <property type="entry name" value="GCS_H"/>
    <property type="match status" value="1"/>
</dbReference>
<dbReference type="PROSITE" id="PS50968">
    <property type="entry name" value="BIOTINYL_LIPOYL"/>
    <property type="match status" value="1"/>
</dbReference>
<dbReference type="Gene3D" id="2.40.50.100">
    <property type="match status" value="1"/>
</dbReference>
<dbReference type="InterPro" id="IPR002930">
    <property type="entry name" value="GCV_H"/>
</dbReference>
<dbReference type="Proteomes" id="UP000295705">
    <property type="component" value="Unassembled WGS sequence"/>
</dbReference>
<dbReference type="PROSITE" id="PS00189">
    <property type="entry name" value="LIPOYL"/>
    <property type="match status" value="1"/>
</dbReference>
<dbReference type="GO" id="GO:0005829">
    <property type="term" value="C:cytosol"/>
    <property type="evidence" value="ECO:0007669"/>
    <property type="project" value="TreeGrafter"/>
</dbReference>
<sequence length="129" mass="13741">MVPEGLRYTAEHEWITASEGDSSVVRIGITDYAQDQLGDVVFVQLPTVGSSVSSGESVAEVESTKSVSEIYAPLDGEVTAVNDALSETPELINSDPYGSGWMMELRIPDGRAVDELLDAEGYQAVIDGS</sequence>
<evidence type="ECO:0000256" key="2">
    <source>
        <dbReference type="ARBA" id="ARBA00022823"/>
    </source>
</evidence>
<dbReference type="AlphaFoldDB" id="A0A4R6UZ97"/>
<dbReference type="PANTHER" id="PTHR11715:SF3">
    <property type="entry name" value="GLYCINE CLEAVAGE SYSTEM H PROTEIN-RELATED"/>
    <property type="match status" value="1"/>
</dbReference>
<dbReference type="HAMAP" id="MF_00272">
    <property type="entry name" value="GcvH"/>
    <property type="match status" value="1"/>
</dbReference>
<reference evidence="6 7" key="1">
    <citation type="submission" date="2019-03" db="EMBL/GenBank/DDBJ databases">
        <title>Genomic Encyclopedia of Type Strains, Phase IV (KMG-IV): sequencing the most valuable type-strain genomes for metagenomic binning, comparative biology and taxonomic classification.</title>
        <authorList>
            <person name="Goeker M."/>
        </authorList>
    </citation>
    <scope>NUCLEOTIDE SEQUENCE [LARGE SCALE GENOMIC DNA]</scope>
    <source>
        <strain evidence="6 7">DSM 45775</strain>
    </source>
</reference>
<dbReference type="GO" id="GO:0019464">
    <property type="term" value="P:glycine decarboxylation via glycine cleavage system"/>
    <property type="evidence" value="ECO:0007669"/>
    <property type="project" value="UniProtKB-UniRule"/>
</dbReference>
<dbReference type="GO" id="GO:0009249">
    <property type="term" value="P:protein lipoylation"/>
    <property type="evidence" value="ECO:0007669"/>
    <property type="project" value="TreeGrafter"/>
</dbReference>
<name>A0A4R6UZ97_9PSEU</name>
<comment type="function">
    <text evidence="3">The glycine cleavage system catalyzes the degradation of glycine. The H protein shuttles the methylamine group of glycine from the P protein to the T protein.</text>
</comment>
<dbReference type="EMBL" id="SNYO01000008">
    <property type="protein sequence ID" value="TDQ51646.1"/>
    <property type="molecule type" value="Genomic_DNA"/>
</dbReference>
<comment type="caution">
    <text evidence="6">The sequence shown here is derived from an EMBL/GenBank/DDBJ whole genome shotgun (WGS) entry which is preliminary data.</text>
</comment>